<dbReference type="Pfam" id="PF12277">
    <property type="entry name" value="DUF3618"/>
    <property type="match status" value="1"/>
</dbReference>
<name>A0AA37UQX5_9MICO</name>
<evidence type="ECO:0000256" key="2">
    <source>
        <dbReference type="SAM" id="Phobius"/>
    </source>
</evidence>
<evidence type="ECO:0000256" key="1">
    <source>
        <dbReference type="SAM" id="Coils"/>
    </source>
</evidence>
<evidence type="ECO:0000313" key="3">
    <source>
        <dbReference type="EMBL" id="GMA29076.1"/>
    </source>
</evidence>
<keyword evidence="2" id="KW-0472">Membrane</keyword>
<dbReference type="RefSeq" id="WP_284232814.1">
    <property type="nucleotide sequence ID" value="NZ_BSUL01000001.1"/>
</dbReference>
<keyword evidence="2" id="KW-0812">Transmembrane</keyword>
<feature type="transmembrane region" description="Helical" evidence="2">
    <location>
        <begin position="45"/>
        <end position="65"/>
    </location>
</feature>
<evidence type="ECO:0008006" key="5">
    <source>
        <dbReference type="Google" id="ProtNLM"/>
    </source>
</evidence>
<accession>A0AA37UQX5</accession>
<gene>
    <name evidence="3" type="ORF">GCM10025874_23290</name>
</gene>
<sequence>MNDAAKARAELEATLDELEDRLNPAKVASRTNAKLRRSYRRNPGAWTAGAAGVVVAAGGALLLLLRRG</sequence>
<protein>
    <recommendedName>
        <fullName evidence="5">DUF3618 domain-containing protein</fullName>
    </recommendedName>
</protein>
<keyword evidence="1" id="KW-0175">Coiled coil</keyword>
<keyword evidence="2" id="KW-1133">Transmembrane helix</keyword>
<dbReference type="AlphaFoldDB" id="A0AA37UQX5"/>
<organism evidence="3 4">
    <name type="scientific">Arenivirga flava</name>
    <dbReference type="NCBI Taxonomy" id="1930060"/>
    <lineage>
        <taxon>Bacteria</taxon>
        <taxon>Bacillati</taxon>
        <taxon>Actinomycetota</taxon>
        <taxon>Actinomycetes</taxon>
        <taxon>Micrococcales</taxon>
        <taxon>Microbacteriaceae</taxon>
        <taxon>Arenivirga</taxon>
    </lineage>
</organism>
<dbReference type="EMBL" id="BSUL01000001">
    <property type="protein sequence ID" value="GMA29076.1"/>
    <property type="molecule type" value="Genomic_DNA"/>
</dbReference>
<dbReference type="Proteomes" id="UP001157160">
    <property type="component" value="Unassembled WGS sequence"/>
</dbReference>
<comment type="caution">
    <text evidence="3">The sequence shown here is derived from an EMBL/GenBank/DDBJ whole genome shotgun (WGS) entry which is preliminary data.</text>
</comment>
<keyword evidence="4" id="KW-1185">Reference proteome</keyword>
<evidence type="ECO:0000313" key="4">
    <source>
        <dbReference type="Proteomes" id="UP001157160"/>
    </source>
</evidence>
<reference evidence="3 4" key="1">
    <citation type="journal article" date="2014" name="Int. J. Syst. Evol. Microbiol.">
        <title>Complete genome sequence of Corynebacterium casei LMG S-19264T (=DSM 44701T), isolated from a smear-ripened cheese.</title>
        <authorList>
            <consortium name="US DOE Joint Genome Institute (JGI-PGF)"/>
            <person name="Walter F."/>
            <person name="Albersmeier A."/>
            <person name="Kalinowski J."/>
            <person name="Ruckert C."/>
        </authorList>
    </citation>
    <scope>NUCLEOTIDE SEQUENCE [LARGE SCALE GENOMIC DNA]</scope>
    <source>
        <strain evidence="3 4">NBRC 112289</strain>
    </source>
</reference>
<dbReference type="InterPro" id="IPR022062">
    <property type="entry name" value="DUF3618"/>
</dbReference>
<proteinExistence type="predicted"/>
<feature type="coiled-coil region" evidence="1">
    <location>
        <begin position="1"/>
        <end position="28"/>
    </location>
</feature>